<sequence>MSQRNARPKASTTEYKAIAADWAKAKRIKELRDPAKAPESPANNTDEAQRAALEGRRKSAFERRCSWTVGFWVWMFVMHAIGILLFTSGFLLTRLVLDERSECASPPTEPLLTWSGSGTIDGGCWHPKKFNKAVIVVVDALRYDFTVPVEDANKAEVYHNAFPFLHESSIQSPSNAFLLPFIADPPTATLQRLKGLTTGTLPTFVDIGSSFSGTAIEEDNLLMQFRDQGKRIVHLGDDTWTALFPDYFQSSISRAYDSFNVWDLHTVDNGVLDHIFPLVKPERTGEWDILIGHLLGVDHAGHRYGPDHAAMTAKLQQMDSFIRELAQEIDDETLLVVMGDHGMDGKGDHGGESEDEVEAALWMYSKKPLFGRTKPEFATPPATAKIRPVNQIDLVPTLALLLGIPIPYNNLGRPIEEAFAGPKGNAWGHLAAASSMAAAGIKRYQASYFKARGLHQSSTPGSPASLWKDAQDTIEAGTKTKTWESSYKAYTAYQEETLRICKDLWARFDVPKMVLGILIMAFGVVVLLLYVSRDDDEDFAILDDAELEAQLDFAEKSLELQGAAEASSYKNVTKSLVTSGVLSGLVVGVVSAATVTLTGSEWLSAAAATAIGSMTAVTVTLFRSGGKSVLNLLPTTFWGWLSVTFAASQSIGFASNSYTIWEDSISLFFLSTFGFTSAVAALRRPTIAERTLGIYHSLLFIMLSRVASFSKLCREEQMPYCKSTYYASANSSTPAAWQLVVPFAVFLILPSIIKSHMQTSRSYEGLAPMWIGYVVRLCLFLSAAYWTLDAADNGDWLASLSQTTLKTIHVSLAQLVLALTLVAGSTAFIWAPPCVSILTSANSRMAQVTVLGYGNTNGARYLFLPINIACACILLSKPVGGGAIAIMLWQVLSLAEIIDLNAITTETIGPVVLALLGNYHFFKTGHQAVFSSIQWDSAFIPLFTIRYPWTPIVVALNTFAGQIIACVAVPLLVLWKTSPKRKGVIESASRALGIFVAYYAVESLATMAWAGYLRRHLMLFRVFCPRFMTASAILLTVDLVGIVVTLLGVRTNVLAISEVFGFAD</sequence>
<feature type="transmembrane region" description="Helical" evidence="12">
    <location>
        <begin position="1030"/>
        <end position="1049"/>
    </location>
</feature>
<feature type="transmembrane region" description="Helical" evidence="12">
    <location>
        <begin position="664"/>
        <end position="682"/>
    </location>
</feature>
<proteinExistence type="inferred from homology"/>
<evidence type="ECO:0000256" key="7">
    <source>
        <dbReference type="ARBA" id="ARBA00022824"/>
    </source>
</evidence>
<organism evidence="13 14">
    <name type="scientific">Anthostomella pinea</name>
    <dbReference type="NCBI Taxonomy" id="933095"/>
    <lineage>
        <taxon>Eukaryota</taxon>
        <taxon>Fungi</taxon>
        <taxon>Dikarya</taxon>
        <taxon>Ascomycota</taxon>
        <taxon>Pezizomycotina</taxon>
        <taxon>Sordariomycetes</taxon>
        <taxon>Xylariomycetidae</taxon>
        <taxon>Xylariales</taxon>
        <taxon>Xylariaceae</taxon>
        <taxon>Anthostomella</taxon>
    </lineage>
</organism>
<dbReference type="Pfam" id="PF01663">
    <property type="entry name" value="Phosphodiest"/>
    <property type="match status" value="1"/>
</dbReference>
<feature type="transmembrane region" description="Helical" evidence="12">
    <location>
        <begin position="576"/>
        <end position="596"/>
    </location>
</feature>
<feature type="transmembrane region" description="Helical" evidence="12">
    <location>
        <begin position="735"/>
        <end position="753"/>
    </location>
</feature>
<evidence type="ECO:0000256" key="8">
    <source>
        <dbReference type="ARBA" id="ARBA00022989"/>
    </source>
</evidence>
<feature type="transmembrane region" description="Helical" evidence="12">
    <location>
        <begin position="862"/>
        <end position="889"/>
    </location>
</feature>
<name>A0AAI8VM05_9PEZI</name>
<evidence type="ECO:0000256" key="11">
    <source>
        <dbReference type="SAM" id="MobiDB-lite"/>
    </source>
</evidence>
<evidence type="ECO:0000256" key="2">
    <source>
        <dbReference type="ARBA" id="ARBA00004687"/>
    </source>
</evidence>
<dbReference type="GO" id="GO:0006506">
    <property type="term" value="P:GPI anchor biosynthetic process"/>
    <property type="evidence" value="ECO:0007669"/>
    <property type="project" value="UniProtKB-KW"/>
</dbReference>
<dbReference type="PANTHER" id="PTHR23071:SF1">
    <property type="entry name" value="GPI ETHANOLAMINE PHOSPHATE TRANSFERASE 3"/>
    <property type="match status" value="1"/>
</dbReference>
<dbReference type="CDD" id="cd16023">
    <property type="entry name" value="GPI_EPT_3"/>
    <property type="match status" value="1"/>
</dbReference>
<dbReference type="Gene3D" id="3.40.720.10">
    <property type="entry name" value="Alkaline Phosphatase, subunit A"/>
    <property type="match status" value="1"/>
</dbReference>
<dbReference type="InterPro" id="IPR002591">
    <property type="entry name" value="Phosphodiest/P_Trfase"/>
</dbReference>
<keyword evidence="6 12" id="KW-0812">Transmembrane</keyword>
<keyword evidence="9 12" id="KW-0472">Membrane</keyword>
<keyword evidence="8 12" id="KW-1133">Transmembrane helix</keyword>
<feature type="transmembrane region" description="Helical" evidence="12">
    <location>
        <begin position="952"/>
        <end position="975"/>
    </location>
</feature>
<keyword evidence="7" id="KW-0256">Endoplasmic reticulum</keyword>
<gene>
    <name evidence="13" type="ORF">KHLLAP_LOCUS7500</name>
</gene>
<dbReference type="PANTHER" id="PTHR23071">
    <property type="entry name" value="PHOSPHATIDYLINOSITOL GLYCAN"/>
    <property type="match status" value="1"/>
</dbReference>
<dbReference type="InterPro" id="IPR017850">
    <property type="entry name" value="Alkaline_phosphatase_core_sf"/>
</dbReference>
<evidence type="ECO:0000313" key="14">
    <source>
        <dbReference type="Proteomes" id="UP001295740"/>
    </source>
</evidence>
<comment type="subcellular location">
    <subcellularLocation>
        <location evidence="1">Endoplasmic reticulum membrane</location>
        <topology evidence="1">Multi-pass membrane protein</topology>
    </subcellularLocation>
</comment>
<evidence type="ECO:0000256" key="1">
    <source>
        <dbReference type="ARBA" id="ARBA00004477"/>
    </source>
</evidence>
<dbReference type="InterPro" id="IPR037675">
    <property type="entry name" value="PIG-O_N"/>
</dbReference>
<evidence type="ECO:0000256" key="6">
    <source>
        <dbReference type="ARBA" id="ARBA00022692"/>
    </source>
</evidence>
<dbReference type="EMBL" id="CAUWAG010000010">
    <property type="protein sequence ID" value="CAJ2507032.1"/>
    <property type="molecule type" value="Genomic_DNA"/>
</dbReference>
<dbReference type="GO" id="GO:0005789">
    <property type="term" value="C:endoplasmic reticulum membrane"/>
    <property type="evidence" value="ECO:0007669"/>
    <property type="project" value="UniProtKB-SubCell"/>
</dbReference>
<keyword evidence="5" id="KW-0808">Transferase</keyword>
<feature type="transmembrane region" description="Helical" evidence="12">
    <location>
        <begin position="765"/>
        <end position="788"/>
    </location>
</feature>
<keyword evidence="4" id="KW-0337">GPI-anchor biosynthesis</keyword>
<accession>A0AAI8VM05</accession>
<dbReference type="GO" id="GO:0051377">
    <property type="term" value="F:mannose-ethanolamine phosphotransferase activity"/>
    <property type="evidence" value="ECO:0007669"/>
    <property type="project" value="InterPro"/>
</dbReference>
<keyword evidence="10" id="KW-0325">Glycoprotein</keyword>
<reference evidence="13" key="1">
    <citation type="submission" date="2023-10" db="EMBL/GenBank/DDBJ databases">
        <authorList>
            <person name="Hackl T."/>
        </authorList>
    </citation>
    <scope>NUCLEOTIDE SEQUENCE</scope>
</reference>
<feature type="transmembrane region" description="Helical" evidence="12">
    <location>
        <begin position="987"/>
        <end position="1010"/>
    </location>
</feature>
<evidence type="ECO:0000313" key="13">
    <source>
        <dbReference type="EMBL" id="CAJ2507032.1"/>
    </source>
</evidence>
<feature type="transmembrane region" description="Helical" evidence="12">
    <location>
        <begin position="602"/>
        <end position="622"/>
    </location>
</feature>
<dbReference type="AlphaFoldDB" id="A0AAI8VM05"/>
<protein>
    <submittedName>
        <fullName evidence="13">Uu.00g082180.m01.CDS01</fullName>
    </submittedName>
</protein>
<feature type="transmembrane region" description="Helical" evidence="12">
    <location>
        <begin position="66"/>
        <end position="92"/>
    </location>
</feature>
<feature type="transmembrane region" description="Helical" evidence="12">
    <location>
        <begin position="629"/>
        <end position="652"/>
    </location>
</feature>
<dbReference type="Proteomes" id="UP001295740">
    <property type="component" value="Unassembled WGS sequence"/>
</dbReference>
<comment type="similarity">
    <text evidence="3">Belongs to the PIGG/PIGN/PIGO family. PIGO subfamily.</text>
</comment>
<evidence type="ECO:0000256" key="12">
    <source>
        <dbReference type="SAM" id="Phobius"/>
    </source>
</evidence>
<evidence type="ECO:0000256" key="3">
    <source>
        <dbReference type="ARBA" id="ARBA00008695"/>
    </source>
</evidence>
<feature type="transmembrane region" description="Helical" evidence="12">
    <location>
        <begin position="694"/>
        <end position="710"/>
    </location>
</feature>
<comment type="caution">
    <text evidence="13">The sequence shown here is derived from an EMBL/GenBank/DDBJ whole genome shotgun (WGS) entry which is preliminary data.</text>
</comment>
<dbReference type="SUPFAM" id="SSF53649">
    <property type="entry name" value="Alkaline phosphatase-like"/>
    <property type="match status" value="1"/>
</dbReference>
<evidence type="ECO:0000256" key="5">
    <source>
        <dbReference type="ARBA" id="ARBA00022679"/>
    </source>
</evidence>
<evidence type="ECO:0000256" key="9">
    <source>
        <dbReference type="ARBA" id="ARBA00023136"/>
    </source>
</evidence>
<feature type="transmembrane region" description="Helical" evidence="12">
    <location>
        <begin position="513"/>
        <end position="531"/>
    </location>
</feature>
<keyword evidence="14" id="KW-1185">Reference proteome</keyword>
<dbReference type="InterPro" id="IPR039524">
    <property type="entry name" value="PIGO/GPI13"/>
</dbReference>
<comment type="pathway">
    <text evidence="2">Glycolipid biosynthesis; glycosylphosphatidylinositol-anchor biosynthesis.</text>
</comment>
<feature type="transmembrane region" description="Helical" evidence="12">
    <location>
        <begin position="808"/>
        <end position="841"/>
    </location>
</feature>
<evidence type="ECO:0000256" key="10">
    <source>
        <dbReference type="ARBA" id="ARBA00023180"/>
    </source>
</evidence>
<feature type="region of interest" description="Disordered" evidence="11">
    <location>
        <begin position="30"/>
        <end position="51"/>
    </location>
</feature>
<evidence type="ECO:0000256" key="4">
    <source>
        <dbReference type="ARBA" id="ARBA00022502"/>
    </source>
</evidence>